<dbReference type="PROSITE" id="PS50109">
    <property type="entry name" value="HIS_KIN"/>
    <property type="match status" value="1"/>
</dbReference>
<dbReference type="SUPFAM" id="SSF55874">
    <property type="entry name" value="ATPase domain of HSP90 chaperone/DNA topoisomerase II/histidine kinase"/>
    <property type="match status" value="1"/>
</dbReference>
<evidence type="ECO:0000259" key="10">
    <source>
        <dbReference type="PROSITE" id="PS50110"/>
    </source>
</evidence>
<keyword evidence="5" id="KW-0808">Transferase</keyword>
<dbReference type="InterPro" id="IPR013656">
    <property type="entry name" value="PAS_4"/>
</dbReference>
<dbReference type="InterPro" id="IPR003594">
    <property type="entry name" value="HATPase_dom"/>
</dbReference>
<dbReference type="Pfam" id="PF08448">
    <property type="entry name" value="PAS_4"/>
    <property type="match status" value="1"/>
</dbReference>
<dbReference type="NCBIfam" id="TIGR00229">
    <property type="entry name" value="sensory_box"/>
    <property type="match status" value="2"/>
</dbReference>
<evidence type="ECO:0000256" key="2">
    <source>
        <dbReference type="ARBA" id="ARBA00006402"/>
    </source>
</evidence>
<evidence type="ECO:0000259" key="9">
    <source>
        <dbReference type="PROSITE" id="PS50109"/>
    </source>
</evidence>
<dbReference type="PROSITE" id="PS50112">
    <property type="entry name" value="PAS"/>
    <property type="match status" value="2"/>
</dbReference>
<dbReference type="InterPro" id="IPR035965">
    <property type="entry name" value="PAS-like_dom_sf"/>
</dbReference>
<dbReference type="PROSITE" id="PS50113">
    <property type="entry name" value="PAC"/>
    <property type="match status" value="2"/>
</dbReference>
<gene>
    <name evidence="13" type="ORF">IQ241_24080</name>
</gene>
<dbReference type="SMART" id="SM00086">
    <property type="entry name" value="PAC"/>
    <property type="match status" value="2"/>
</dbReference>
<dbReference type="Pfam" id="PF08447">
    <property type="entry name" value="PAS_3"/>
    <property type="match status" value="2"/>
</dbReference>
<evidence type="ECO:0000256" key="1">
    <source>
        <dbReference type="ARBA" id="ARBA00000085"/>
    </source>
</evidence>
<comment type="catalytic activity">
    <reaction evidence="1">
        <text>ATP + protein L-histidine = ADP + protein N-phospho-L-histidine.</text>
        <dbReference type="EC" id="2.7.13.3"/>
    </reaction>
</comment>
<evidence type="ECO:0000259" key="12">
    <source>
        <dbReference type="PROSITE" id="PS50113"/>
    </source>
</evidence>
<name>A0A8J7AYQ6_9CYAN</name>
<dbReference type="Pfam" id="PF00512">
    <property type="entry name" value="HisKA"/>
    <property type="match status" value="1"/>
</dbReference>
<comment type="caution">
    <text evidence="13">The sequence shown here is derived from an EMBL/GenBank/DDBJ whole genome shotgun (WGS) entry which is preliminary data.</text>
</comment>
<dbReference type="InterPro" id="IPR036097">
    <property type="entry name" value="HisK_dim/P_sf"/>
</dbReference>
<dbReference type="CDD" id="cd00130">
    <property type="entry name" value="PAS"/>
    <property type="match status" value="2"/>
</dbReference>
<keyword evidence="4 8" id="KW-0597">Phosphoprotein</keyword>
<dbReference type="InterPro" id="IPR036890">
    <property type="entry name" value="HATPase_C_sf"/>
</dbReference>
<evidence type="ECO:0000313" key="13">
    <source>
        <dbReference type="EMBL" id="MBE9080328.1"/>
    </source>
</evidence>
<dbReference type="Gene3D" id="1.10.287.130">
    <property type="match status" value="1"/>
</dbReference>
<dbReference type="InterPro" id="IPR001789">
    <property type="entry name" value="Sig_transdc_resp-reg_receiver"/>
</dbReference>
<dbReference type="InterPro" id="IPR000014">
    <property type="entry name" value="PAS"/>
</dbReference>
<dbReference type="InterPro" id="IPR001610">
    <property type="entry name" value="PAC"/>
</dbReference>
<dbReference type="SMART" id="SM00091">
    <property type="entry name" value="PAS"/>
    <property type="match status" value="2"/>
</dbReference>
<dbReference type="SMART" id="SM00388">
    <property type="entry name" value="HisKA"/>
    <property type="match status" value="1"/>
</dbReference>
<accession>A0A8J7AYQ6</accession>
<dbReference type="SUPFAM" id="SSF47384">
    <property type="entry name" value="Homodimeric domain of signal transducing histidine kinase"/>
    <property type="match status" value="1"/>
</dbReference>
<evidence type="ECO:0000256" key="7">
    <source>
        <dbReference type="ARBA" id="ARBA00074306"/>
    </source>
</evidence>
<dbReference type="PROSITE" id="PS50110">
    <property type="entry name" value="RESPONSE_REGULATORY"/>
    <property type="match status" value="1"/>
</dbReference>
<feature type="domain" description="PAC" evidence="12">
    <location>
        <begin position="238"/>
        <end position="290"/>
    </location>
</feature>
<feature type="domain" description="PAC" evidence="12">
    <location>
        <begin position="366"/>
        <end position="418"/>
    </location>
</feature>
<dbReference type="RefSeq" id="WP_193912163.1">
    <property type="nucleotide sequence ID" value="NZ_JADEXG010000102.1"/>
</dbReference>
<sequence length="805" mass="90184">MRLIDPFADGGEMGERLRAHSWSHSSLGTIETWPQSLRAALRMMLRSRQPMFLWWGPSLVHFYNDGAIALLGQRHPAALGQPARTVWADLWAMMGPKVQVVMQQASTVQIEGLTAMAGGGGRSFDLTYSPVADEQGEVGGILCACREQTPHQQTETALKASLRQSESRFHTLADHISQLAWMADETGSIFWYNRRWFDYTGTTLAEMQGWGWQNVHHPDHVQRVVEHIRHCFETGEPWEDIFPLRGKDGSYRSFLSRALPIRDAQGCILRWFGTNTDITERLQIEENLRASEERFRQMAETIQDVFWITDFRIPKILYVSPAYQQIWGRSPEEIYGDHALWLETIHPDDRAQVLEVVAQCQHQDFVENEYRIVRPDGAVRWIRDRSFAVRNDQGTIVQAVGTAQDITDRKQIEAERELLLTQAEAAREQAEIANRVKDEFLAMLSHELRSPLNPILGWSKLLQTRSFTPEKTQQALATIERNARLQAQLVEDLLDISRILRGKLSLKVAPINLERTIEAALETVRLSAEAKSIQIESAFDPGIPPVLGDANRLQQVVWNLLSNAIKFTPAGGRVRLRLEQVSPYACFSVSDTGRGIKADFIPYLFESFRQADSSTTRKYGGLGLGLSIVRQLVELHGGTVRAESEGEGLGATFSVCLPLMPMALAGQAPGQPTTQLSKVHLQGIYVLVVEDEADTRNILTFMLEQAGATVAAAAAAEEGLLMLQTDEPDLLISDIAMPAMDGYGFIRRVRELNFQIPAIALTACATEAERQQILAAGFQRHLTKPVDPIALMKVVKALLKKAARE</sequence>
<dbReference type="InterPro" id="IPR013655">
    <property type="entry name" value="PAS_fold_3"/>
</dbReference>
<dbReference type="SUPFAM" id="SSF55785">
    <property type="entry name" value="PYP-like sensor domain (PAS domain)"/>
    <property type="match status" value="3"/>
</dbReference>
<dbReference type="Gene3D" id="3.30.565.10">
    <property type="entry name" value="Histidine kinase-like ATPase, C-terminal domain"/>
    <property type="match status" value="1"/>
</dbReference>
<dbReference type="InterPro" id="IPR000700">
    <property type="entry name" value="PAS-assoc_C"/>
</dbReference>
<dbReference type="EMBL" id="JADEXG010000102">
    <property type="protein sequence ID" value="MBE9080328.1"/>
    <property type="molecule type" value="Genomic_DNA"/>
</dbReference>
<dbReference type="Pfam" id="PF02518">
    <property type="entry name" value="HATPase_c"/>
    <property type="match status" value="1"/>
</dbReference>
<dbReference type="SUPFAM" id="SSF52172">
    <property type="entry name" value="CheY-like"/>
    <property type="match status" value="1"/>
</dbReference>
<dbReference type="CDD" id="cd16922">
    <property type="entry name" value="HATPase_EvgS-ArcB-TorS-like"/>
    <property type="match status" value="1"/>
</dbReference>
<evidence type="ECO:0000259" key="11">
    <source>
        <dbReference type="PROSITE" id="PS50112"/>
    </source>
</evidence>
<evidence type="ECO:0000256" key="4">
    <source>
        <dbReference type="ARBA" id="ARBA00022553"/>
    </source>
</evidence>
<dbReference type="CDD" id="cd00082">
    <property type="entry name" value="HisKA"/>
    <property type="match status" value="1"/>
</dbReference>
<feature type="domain" description="Histidine kinase" evidence="9">
    <location>
        <begin position="443"/>
        <end position="661"/>
    </location>
</feature>
<keyword evidence="6" id="KW-0902">Two-component regulatory system</keyword>
<dbReference type="InterPro" id="IPR011006">
    <property type="entry name" value="CheY-like_superfamily"/>
</dbReference>
<dbReference type="FunFam" id="3.30.450.20:FF:000099">
    <property type="entry name" value="Sensory box sensor histidine kinase"/>
    <property type="match status" value="1"/>
</dbReference>
<dbReference type="Gene3D" id="3.40.50.2300">
    <property type="match status" value="1"/>
</dbReference>
<protein>
    <recommendedName>
        <fullName evidence="7">Circadian input-output histidine kinase CikA</fullName>
        <ecNumber evidence="3">2.7.13.3</ecNumber>
    </recommendedName>
</protein>
<dbReference type="AlphaFoldDB" id="A0A8J7AYQ6"/>
<dbReference type="SMART" id="SM00387">
    <property type="entry name" value="HATPase_c"/>
    <property type="match status" value="1"/>
</dbReference>
<dbReference type="PRINTS" id="PR00344">
    <property type="entry name" value="BCTRLSENSOR"/>
</dbReference>
<dbReference type="PANTHER" id="PTHR43547">
    <property type="entry name" value="TWO-COMPONENT HISTIDINE KINASE"/>
    <property type="match status" value="1"/>
</dbReference>
<dbReference type="Gene3D" id="3.30.450.20">
    <property type="entry name" value="PAS domain"/>
    <property type="match status" value="3"/>
</dbReference>
<dbReference type="GO" id="GO:0000155">
    <property type="term" value="F:phosphorelay sensor kinase activity"/>
    <property type="evidence" value="ECO:0007669"/>
    <property type="project" value="InterPro"/>
</dbReference>
<keyword evidence="5" id="KW-0418">Kinase</keyword>
<keyword evidence="14" id="KW-1185">Reference proteome</keyword>
<reference evidence="13" key="1">
    <citation type="submission" date="2020-10" db="EMBL/GenBank/DDBJ databases">
        <authorList>
            <person name="Castelo-Branco R."/>
            <person name="Eusebio N."/>
            <person name="Adriana R."/>
            <person name="Vieira A."/>
            <person name="Brugerolle De Fraissinette N."/>
            <person name="Rezende De Castro R."/>
            <person name="Schneider M.P."/>
            <person name="Vasconcelos V."/>
            <person name="Leao P.N."/>
        </authorList>
    </citation>
    <scope>NUCLEOTIDE SEQUENCE</scope>
    <source>
        <strain evidence="13">LEGE 07310</strain>
    </source>
</reference>
<dbReference type="EC" id="2.7.13.3" evidence="3"/>
<dbReference type="PANTHER" id="PTHR43547:SF2">
    <property type="entry name" value="HYBRID SIGNAL TRANSDUCTION HISTIDINE KINASE C"/>
    <property type="match status" value="1"/>
</dbReference>
<proteinExistence type="inferred from homology"/>
<feature type="domain" description="PAS" evidence="11">
    <location>
        <begin position="291"/>
        <end position="369"/>
    </location>
</feature>
<dbReference type="Pfam" id="PF00072">
    <property type="entry name" value="Response_reg"/>
    <property type="match status" value="1"/>
</dbReference>
<feature type="modified residue" description="4-aspartylphosphate" evidence="8">
    <location>
        <position position="734"/>
    </location>
</feature>
<evidence type="ECO:0000313" key="14">
    <source>
        <dbReference type="Proteomes" id="UP000636505"/>
    </source>
</evidence>
<evidence type="ECO:0000256" key="5">
    <source>
        <dbReference type="ARBA" id="ARBA00022777"/>
    </source>
</evidence>
<feature type="domain" description="Response regulatory" evidence="10">
    <location>
        <begin position="685"/>
        <end position="799"/>
    </location>
</feature>
<dbReference type="InterPro" id="IPR003661">
    <property type="entry name" value="HisK_dim/P_dom"/>
</dbReference>
<evidence type="ECO:0000256" key="3">
    <source>
        <dbReference type="ARBA" id="ARBA00012438"/>
    </source>
</evidence>
<dbReference type="SMART" id="SM00448">
    <property type="entry name" value="REC"/>
    <property type="match status" value="1"/>
</dbReference>
<organism evidence="13 14">
    <name type="scientific">Vasconcelosia minhoensis LEGE 07310</name>
    <dbReference type="NCBI Taxonomy" id="915328"/>
    <lineage>
        <taxon>Bacteria</taxon>
        <taxon>Bacillati</taxon>
        <taxon>Cyanobacteriota</taxon>
        <taxon>Cyanophyceae</taxon>
        <taxon>Nodosilineales</taxon>
        <taxon>Cymatolegaceae</taxon>
        <taxon>Vasconcelosia</taxon>
        <taxon>Vasconcelosia minhoensis</taxon>
    </lineage>
</organism>
<evidence type="ECO:0000256" key="8">
    <source>
        <dbReference type="PROSITE-ProRule" id="PRU00169"/>
    </source>
</evidence>
<dbReference type="InterPro" id="IPR004358">
    <property type="entry name" value="Sig_transdc_His_kin-like_C"/>
</dbReference>
<feature type="domain" description="PAS" evidence="11">
    <location>
        <begin position="165"/>
        <end position="235"/>
    </location>
</feature>
<dbReference type="FunFam" id="3.30.565.10:FF:000010">
    <property type="entry name" value="Sensor histidine kinase RcsC"/>
    <property type="match status" value="1"/>
</dbReference>
<comment type="similarity">
    <text evidence="2">In the N-terminal section; belongs to the phytochrome family.</text>
</comment>
<dbReference type="Proteomes" id="UP000636505">
    <property type="component" value="Unassembled WGS sequence"/>
</dbReference>
<dbReference type="InterPro" id="IPR005467">
    <property type="entry name" value="His_kinase_dom"/>
</dbReference>
<evidence type="ECO:0000256" key="6">
    <source>
        <dbReference type="ARBA" id="ARBA00023012"/>
    </source>
</evidence>